<reference evidence="2" key="1">
    <citation type="journal article" date="2020" name="Stud. Mycol.">
        <title>101 Dothideomycetes genomes: a test case for predicting lifestyles and emergence of pathogens.</title>
        <authorList>
            <person name="Haridas S."/>
            <person name="Albert R."/>
            <person name="Binder M."/>
            <person name="Bloem J."/>
            <person name="Labutti K."/>
            <person name="Salamov A."/>
            <person name="Andreopoulos B."/>
            <person name="Baker S."/>
            <person name="Barry K."/>
            <person name="Bills G."/>
            <person name="Bluhm B."/>
            <person name="Cannon C."/>
            <person name="Castanera R."/>
            <person name="Culley D."/>
            <person name="Daum C."/>
            <person name="Ezra D."/>
            <person name="Gonzalez J."/>
            <person name="Henrissat B."/>
            <person name="Kuo A."/>
            <person name="Liang C."/>
            <person name="Lipzen A."/>
            <person name="Lutzoni F."/>
            <person name="Magnuson J."/>
            <person name="Mondo S."/>
            <person name="Nolan M."/>
            <person name="Ohm R."/>
            <person name="Pangilinan J."/>
            <person name="Park H.-J."/>
            <person name="Ramirez L."/>
            <person name="Alfaro M."/>
            <person name="Sun H."/>
            <person name="Tritt A."/>
            <person name="Yoshinaga Y."/>
            <person name="Zwiers L.-H."/>
            <person name="Turgeon B."/>
            <person name="Goodwin S."/>
            <person name="Spatafora J."/>
            <person name="Crous P."/>
            <person name="Grigoriev I."/>
        </authorList>
    </citation>
    <scope>NUCLEOTIDE SEQUENCE</scope>
    <source>
        <strain evidence="2">CBS 110217</strain>
    </source>
</reference>
<name>A0A9P4GXU3_9PLEO</name>
<evidence type="ECO:0000256" key="1">
    <source>
        <dbReference type="SAM" id="MobiDB-lite"/>
    </source>
</evidence>
<protein>
    <submittedName>
        <fullName evidence="2">Uncharacterized protein</fullName>
    </submittedName>
</protein>
<dbReference type="EMBL" id="ML978347">
    <property type="protein sequence ID" value="KAF2023452.1"/>
    <property type="molecule type" value="Genomic_DNA"/>
</dbReference>
<feature type="region of interest" description="Disordered" evidence="1">
    <location>
        <begin position="153"/>
        <end position="196"/>
    </location>
</feature>
<sequence length="353" mass="39306">MLVDFALSAVLNTSGRTSSRQQLVAVSGIKSHVDVHCPAAPQYRKTTPQPSHTQICKVAIRNAILEEGGSGSIQCERNGIDLDRPHLAQRPRTEGDSALGDTVRLVRDRLLQISLPVDSDEEWKLGYRTNAKGLRKQLDEIVQRGELKEEYFSNGRDRSNITSPKQTQFAEPSLQSTGSGSLLSPTDAARRHKRAMPGRATTIASLREYTSNVKSDWSTLDDSEFALSIIPNRTITSETDLCTSCKESDPLSPRIEFDRKVLDALDHDSDCALCSMVSDMLIELDYDQNTIIVLDKSEGNFVLPDTSRKVLRLCRTATDRDCWTVILNNAYQFNRCARSYSGAENRFTDFSGP</sequence>
<evidence type="ECO:0000313" key="3">
    <source>
        <dbReference type="Proteomes" id="UP000799777"/>
    </source>
</evidence>
<gene>
    <name evidence="2" type="ORF">EK21DRAFT_94896</name>
</gene>
<dbReference type="Proteomes" id="UP000799777">
    <property type="component" value="Unassembled WGS sequence"/>
</dbReference>
<accession>A0A9P4GXU3</accession>
<feature type="compositionally biased region" description="Low complexity" evidence="1">
    <location>
        <begin position="172"/>
        <end position="186"/>
    </location>
</feature>
<evidence type="ECO:0000313" key="2">
    <source>
        <dbReference type="EMBL" id="KAF2023452.1"/>
    </source>
</evidence>
<dbReference type="AlphaFoldDB" id="A0A9P4GXU3"/>
<feature type="compositionally biased region" description="Polar residues" evidence="1">
    <location>
        <begin position="160"/>
        <end position="170"/>
    </location>
</feature>
<keyword evidence="3" id="KW-1185">Reference proteome</keyword>
<comment type="caution">
    <text evidence="2">The sequence shown here is derived from an EMBL/GenBank/DDBJ whole genome shotgun (WGS) entry which is preliminary data.</text>
</comment>
<proteinExistence type="predicted"/>
<organism evidence="2 3">
    <name type="scientific">Setomelanomma holmii</name>
    <dbReference type="NCBI Taxonomy" id="210430"/>
    <lineage>
        <taxon>Eukaryota</taxon>
        <taxon>Fungi</taxon>
        <taxon>Dikarya</taxon>
        <taxon>Ascomycota</taxon>
        <taxon>Pezizomycotina</taxon>
        <taxon>Dothideomycetes</taxon>
        <taxon>Pleosporomycetidae</taxon>
        <taxon>Pleosporales</taxon>
        <taxon>Pleosporineae</taxon>
        <taxon>Phaeosphaeriaceae</taxon>
        <taxon>Setomelanomma</taxon>
    </lineage>
</organism>